<dbReference type="SUPFAM" id="SSF46689">
    <property type="entry name" value="Homeodomain-like"/>
    <property type="match status" value="1"/>
</dbReference>
<accession>A0ABP9H6S7</accession>
<keyword evidence="1" id="KW-0805">Transcription regulation</keyword>
<dbReference type="InterPro" id="IPR041586">
    <property type="entry name" value="PsrA_TetR_C"/>
</dbReference>
<dbReference type="PANTHER" id="PTHR30055">
    <property type="entry name" value="HTH-TYPE TRANSCRIPTIONAL REGULATOR RUTR"/>
    <property type="match status" value="1"/>
</dbReference>
<dbReference type="Pfam" id="PF00440">
    <property type="entry name" value="TetR_N"/>
    <property type="match status" value="1"/>
</dbReference>
<evidence type="ECO:0000259" key="5">
    <source>
        <dbReference type="PROSITE" id="PS50977"/>
    </source>
</evidence>
<sequence length="230" mass="25149">MPYGVAMPGDRTLRERDDTSTRLLDAAERIFATRGIEAASVRAITDAAGANVAAVRYHFGSKQDLVKALVERRVEEMAECRRPLFDAAMRRDTVTSRDIAEAWVRPLAAMALDGRGTRRAYLSFIVVIQGASPELRAMTSAAFQPQHKQFAPLLERALPDIPEAVRWFRFALAAESTVRALANLDRARAPWTAHGGIDDADVVEHLVDAMAGLLDSPCSTPPANRAPSAR</sequence>
<gene>
    <name evidence="6" type="ORF">GCM10023205_27730</name>
</gene>
<evidence type="ECO:0000313" key="7">
    <source>
        <dbReference type="Proteomes" id="UP001500466"/>
    </source>
</evidence>
<evidence type="ECO:0000313" key="6">
    <source>
        <dbReference type="EMBL" id="GAA4962418.1"/>
    </source>
</evidence>
<dbReference type="InterPro" id="IPR050109">
    <property type="entry name" value="HTH-type_TetR-like_transc_reg"/>
</dbReference>
<feature type="DNA-binding region" description="H-T-H motif" evidence="4">
    <location>
        <begin position="40"/>
        <end position="59"/>
    </location>
</feature>
<dbReference type="SUPFAM" id="SSF48498">
    <property type="entry name" value="Tetracyclin repressor-like, C-terminal domain"/>
    <property type="match status" value="1"/>
</dbReference>
<dbReference type="PANTHER" id="PTHR30055:SF234">
    <property type="entry name" value="HTH-TYPE TRANSCRIPTIONAL REGULATOR BETI"/>
    <property type="match status" value="1"/>
</dbReference>
<evidence type="ECO:0000256" key="4">
    <source>
        <dbReference type="PROSITE-ProRule" id="PRU00335"/>
    </source>
</evidence>
<dbReference type="Gene3D" id="1.10.357.10">
    <property type="entry name" value="Tetracycline Repressor, domain 2"/>
    <property type="match status" value="1"/>
</dbReference>
<organism evidence="6 7">
    <name type="scientific">Yinghuangia aomiensis</name>
    <dbReference type="NCBI Taxonomy" id="676205"/>
    <lineage>
        <taxon>Bacteria</taxon>
        <taxon>Bacillati</taxon>
        <taxon>Actinomycetota</taxon>
        <taxon>Actinomycetes</taxon>
        <taxon>Kitasatosporales</taxon>
        <taxon>Streptomycetaceae</taxon>
        <taxon>Yinghuangia</taxon>
    </lineage>
</organism>
<reference evidence="7" key="1">
    <citation type="journal article" date="2019" name="Int. J. Syst. Evol. Microbiol.">
        <title>The Global Catalogue of Microorganisms (GCM) 10K type strain sequencing project: providing services to taxonomists for standard genome sequencing and annotation.</title>
        <authorList>
            <consortium name="The Broad Institute Genomics Platform"/>
            <consortium name="The Broad Institute Genome Sequencing Center for Infectious Disease"/>
            <person name="Wu L."/>
            <person name="Ma J."/>
        </authorList>
    </citation>
    <scope>NUCLEOTIDE SEQUENCE [LARGE SCALE GENOMIC DNA]</scope>
    <source>
        <strain evidence="7">JCM 17986</strain>
    </source>
</reference>
<keyword evidence="3" id="KW-0804">Transcription</keyword>
<evidence type="ECO:0000256" key="3">
    <source>
        <dbReference type="ARBA" id="ARBA00023163"/>
    </source>
</evidence>
<dbReference type="InterPro" id="IPR009057">
    <property type="entry name" value="Homeodomain-like_sf"/>
</dbReference>
<keyword evidence="2 4" id="KW-0238">DNA-binding</keyword>
<dbReference type="InterPro" id="IPR001647">
    <property type="entry name" value="HTH_TetR"/>
</dbReference>
<dbReference type="PRINTS" id="PR00455">
    <property type="entry name" value="HTHTETR"/>
</dbReference>
<dbReference type="InterPro" id="IPR023772">
    <property type="entry name" value="DNA-bd_HTH_TetR-type_CS"/>
</dbReference>
<dbReference type="EMBL" id="BAABHS010000008">
    <property type="protein sequence ID" value="GAA4962418.1"/>
    <property type="molecule type" value="Genomic_DNA"/>
</dbReference>
<dbReference type="PROSITE" id="PS01081">
    <property type="entry name" value="HTH_TETR_1"/>
    <property type="match status" value="1"/>
</dbReference>
<dbReference type="Pfam" id="PF17939">
    <property type="entry name" value="TetR_C_30"/>
    <property type="match status" value="1"/>
</dbReference>
<dbReference type="InterPro" id="IPR036271">
    <property type="entry name" value="Tet_transcr_reg_TetR-rel_C_sf"/>
</dbReference>
<dbReference type="PROSITE" id="PS50977">
    <property type="entry name" value="HTH_TETR_2"/>
    <property type="match status" value="1"/>
</dbReference>
<protein>
    <submittedName>
        <fullName evidence="6">TetR/AcrR family transcriptional regulator</fullName>
    </submittedName>
</protein>
<feature type="domain" description="HTH tetR-type" evidence="5">
    <location>
        <begin position="17"/>
        <end position="77"/>
    </location>
</feature>
<keyword evidence="7" id="KW-1185">Reference proteome</keyword>
<dbReference type="Proteomes" id="UP001500466">
    <property type="component" value="Unassembled WGS sequence"/>
</dbReference>
<comment type="caution">
    <text evidence="6">The sequence shown here is derived from an EMBL/GenBank/DDBJ whole genome shotgun (WGS) entry which is preliminary data.</text>
</comment>
<evidence type="ECO:0000256" key="1">
    <source>
        <dbReference type="ARBA" id="ARBA00023015"/>
    </source>
</evidence>
<evidence type="ECO:0000256" key="2">
    <source>
        <dbReference type="ARBA" id="ARBA00023125"/>
    </source>
</evidence>
<proteinExistence type="predicted"/>
<name>A0ABP9H6S7_9ACTN</name>